<protein>
    <submittedName>
        <fullName evidence="3">TIGR02594, TIGR02594 family protein</fullName>
    </submittedName>
</protein>
<reference evidence="3" key="1">
    <citation type="submission" date="2020-05" db="EMBL/GenBank/DDBJ databases">
        <authorList>
            <person name="Chiriac C."/>
            <person name="Salcher M."/>
            <person name="Ghai R."/>
            <person name="Kavagutti S V."/>
        </authorList>
    </citation>
    <scope>NUCLEOTIDE SEQUENCE</scope>
</reference>
<name>A0A6J5RIY6_9CAUD</name>
<dbReference type="GO" id="GO:0001897">
    <property type="term" value="P:symbiont-mediated cytolysis of host cell"/>
    <property type="evidence" value="ECO:0007669"/>
    <property type="project" value="UniProtKB-ARBA"/>
</dbReference>
<dbReference type="Pfam" id="PF05257">
    <property type="entry name" value="CHAP"/>
    <property type="match status" value="1"/>
</dbReference>
<feature type="domain" description="Peptidase C51" evidence="2">
    <location>
        <begin position="36"/>
        <end position="125"/>
    </location>
</feature>
<accession>A0A6J5RIY6</accession>
<proteinExistence type="predicted"/>
<evidence type="ECO:0000256" key="1">
    <source>
        <dbReference type="ARBA" id="ARBA00022529"/>
    </source>
</evidence>
<dbReference type="Gene3D" id="3.90.1720.10">
    <property type="entry name" value="endopeptidase domain like (from Nostoc punctiforme)"/>
    <property type="match status" value="1"/>
</dbReference>
<dbReference type="InterPro" id="IPR038765">
    <property type="entry name" value="Papain-like_cys_pep_sf"/>
</dbReference>
<gene>
    <name evidence="3" type="ORF">UFOVP1260_4</name>
</gene>
<keyword evidence="1" id="KW-0929">Antimicrobial</keyword>
<organism evidence="3">
    <name type="scientific">uncultured Caudovirales phage</name>
    <dbReference type="NCBI Taxonomy" id="2100421"/>
    <lineage>
        <taxon>Viruses</taxon>
        <taxon>Duplodnaviria</taxon>
        <taxon>Heunggongvirae</taxon>
        <taxon>Uroviricota</taxon>
        <taxon>Caudoviricetes</taxon>
        <taxon>Peduoviridae</taxon>
        <taxon>Maltschvirus</taxon>
        <taxon>Maltschvirus maltsch</taxon>
    </lineage>
</organism>
<sequence length="160" mass="17727">MTTPNKVLAIAKKEVDGNYKEGNNNDTKYGKWYGINNQPWCAIFVSYCFRDSHLLDSIQTKHGFHNCTAGLDHFRKLGQLVEPKDAQPGDIVFFNFDGNPATAEHVGIVYVNQIDKQNLVTFEGNTSNTSGSANGDGCYKMNRAYGSKIAGIARPQWSNS</sequence>
<dbReference type="InterPro" id="IPR007921">
    <property type="entry name" value="CHAP_dom"/>
</dbReference>
<evidence type="ECO:0000313" key="3">
    <source>
        <dbReference type="EMBL" id="CAB4194187.1"/>
    </source>
</evidence>
<dbReference type="SUPFAM" id="SSF54001">
    <property type="entry name" value="Cysteine proteinases"/>
    <property type="match status" value="1"/>
</dbReference>
<evidence type="ECO:0000259" key="2">
    <source>
        <dbReference type="Pfam" id="PF05257"/>
    </source>
</evidence>
<dbReference type="EMBL" id="LR797207">
    <property type="protein sequence ID" value="CAB4194187.1"/>
    <property type="molecule type" value="Genomic_DNA"/>
</dbReference>